<proteinExistence type="predicted"/>
<feature type="compositionally biased region" description="Low complexity" evidence="1">
    <location>
        <begin position="123"/>
        <end position="143"/>
    </location>
</feature>
<feature type="compositionally biased region" description="Basic and acidic residues" evidence="1">
    <location>
        <begin position="238"/>
        <end position="248"/>
    </location>
</feature>
<organism evidence="2 3">
    <name type="scientific">Sordaria macrospora</name>
    <dbReference type="NCBI Taxonomy" id="5147"/>
    <lineage>
        <taxon>Eukaryota</taxon>
        <taxon>Fungi</taxon>
        <taxon>Dikarya</taxon>
        <taxon>Ascomycota</taxon>
        <taxon>Pezizomycotina</taxon>
        <taxon>Sordariomycetes</taxon>
        <taxon>Sordariomycetidae</taxon>
        <taxon>Sordariales</taxon>
        <taxon>Sordariaceae</taxon>
        <taxon>Sordaria</taxon>
    </lineage>
</organism>
<feature type="compositionally biased region" description="Low complexity" evidence="1">
    <location>
        <begin position="158"/>
        <end position="171"/>
    </location>
</feature>
<feature type="compositionally biased region" description="Acidic residues" evidence="1">
    <location>
        <begin position="289"/>
        <end position="302"/>
    </location>
</feature>
<gene>
    <name evidence="2" type="ORF">SMACR_08579</name>
</gene>
<feature type="compositionally biased region" description="Polar residues" evidence="1">
    <location>
        <begin position="26"/>
        <end position="47"/>
    </location>
</feature>
<dbReference type="OMA" id="VNNMTPA"/>
<feature type="region of interest" description="Disordered" evidence="1">
    <location>
        <begin position="1"/>
        <end position="363"/>
    </location>
</feature>
<feature type="compositionally biased region" description="Basic and acidic residues" evidence="1">
    <location>
        <begin position="303"/>
        <end position="312"/>
    </location>
</feature>
<name>A0A8S8ZXX0_SORMA</name>
<reference evidence="2 3" key="1">
    <citation type="submission" date="2017-07" db="EMBL/GenBank/DDBJ databases">
        <title>Genome sequence of the Sordaria macrospora wild type strain R19027.</title>
        <authorList>
            <person name="Nowrousian M."/>
            <person name="Teichert I."/>
            <person name="Kueck U."/>
        </authorList>
    </citation>
    <scope>NUCLEOTIDE SEQUENCE [LARGE SCALE GENOMIC DNA]</scope>
    <source>
        <strain evidence="2 3">R19027</strain>
        <tissue evidence="2">Mycelium</tissue>
    </source>
</reference>
<protein>
    <submittedName>
        <fullName evidence="2">Uncharacterized protein</fullName>
    </submittedName>
</protein>
<dbReference type="AlphaFoldDB" id="A0A8S8ZXX0"/>
<feature type="compositionally biased region" description="Basic and acidic residues" evidence="1">
    <location>
        <begin position="188"/>
        <end position="211"/>
    </location>
</feature>
<feature type="compositionally biased region" description="Basic and acidic residues" evidence="1">
    <location>
        <begin position="78"/>
        <end position="94"/>
    </location>
</feature>
<sequence length="363" mass="36794">MSAQVNKVTVKLTPSLPPLGLHHTAEQQSTAPSTTTTKPDDTGSASASAPVPMADVAATTTTESKPTGAATDNLKPATDAHPDNDKKDAAEKPKTFPTEEQVVAEKMALEPTAAGSEFHGFETATPSAPTTTAIFDAAAAPAPEKVHENPRSDAVPTGDGLAGSAEDASAGGPAGAGMVMPNGEAAPDLEKAAKEESTEGKIEKKVNEAKEAAATSPDQALAAAPLGENGTNGVAGAAKKDEEGDTEMKTAPSETVAKASDPTQAQAGVKAAPAPAPASLASKKRKAEEYDEDNDDDEEEVNGDAKRAKTGEGETNGDGASSPVKRAPGRPKKTAAEKVEKAARKILKPVGLTQRKTRSQGPA</sequence>
<dbReference type="VEuPathDB" id="FungiDB:SMAC_08579"/>
<evidence type="ECO:0000313" key="2">
    <source>
        <dbReference type="EMBL" id="KAA8633102.1"/>
    </source>
</evidence>
<dbReference type="EMBL" id="NMPR01000042">
    <property type="protein sequence ID" value="KAA8633102.1"/>
    <property type="molecule type" value="Genomic_DNA"/>
</dbReference>
<evidence type="ECO:0000256" key="1">
    <source>
        <dbReference type="SAM" id="MobiDB-lite"/>
    </source>
</evidence>
<evidence type="ECO:0000313" key="3">
    <source>
        <dbReference type="Proteomes" id="UP000433876"/>
    </source>
</evidence>
<accession>A0A8S8ZXX0</accession>
<feature type="compositionally biased region" description="Basic and acidic residues" evidence="1">
    <location>
        <begin position="334"/>
        <end position="343"/>
    </location>
</feature>
<dbReference type="Proteomes" id="UP000433876">
    <property type="component" value="Unassembled WGS sequence"/>
</dbReference>
<comment type="caution">
    <text evidence="2">The sequence shown here is derived from an EMBL/GenBank/DDBJ whole genome shotgun (WGS) entry which is preliminary data.</text>
</comment>
<feature type="compositionally biased region" description="Low complexity" evidence="1">
    <location>
        <begin position="265"/>
        <end position="281"/>
    </location>
</feature>